<accession>A0ACC1B232</accession>
<keyword evidence="2" id="KW-1185">Reference proteome</keyword>
<evidence type="ECO:0000313" key="2">
    <source>
        <dbReference type="Proteomes" id="UP001164250"/>
    </source>
</evidence>
<sequence length="202" mass="22867">MLNGELTPNGFRVDFSTVGPTQNAQRPSQDCLIDRIRVPPAGLYSRRRNYGYFNPNYSSNSNTRPNWKPAVRHEKPDQRRQRAQSEPSMSKRSTSVSDDWKMMIKGSNSDDLKTVRSSENKNDLLAEKVMILRRGESLDSKIKKEGTVAPRRMTGKCDVYAGSAFAVSPEPSSLPLPSFFKKQISVDDSATRDIKRLLRLEL</sequence>
<comment type="caution">
    <text evidence="1">The sequence shown here is derived from an EMBL/GenBank/DDBJ whole genome shotgun (WGS) entry which is preliminary data.</text>
</comment>
<protein>
    <submittedName>
        <fullName evidence="1">Uncharacterized protein</fullName>
    </submittedName>
</protein>
<proteinExistence type="predicted"/>
<gene>
    <name evidence="1" type="ORF">Patl1_25521</name>
</gene>
<dbReference type="EMBL" id="CM047903">
    <property type="protein sequence ID" value="KAJ0092985.1"/>
    <property type="molecule type" value="Genomic_DNA"/>
</dbReference>
<dbReference type="Proteomes" id="UP001164250">
    <property type="component" value="Chromosome 7"/>
</dbReference>
<name>A0ACC1B232_9ROSI</name>
<evidence type="ECO:0000313" key="1">
    <source>
        <dbReference type="EMBL" id="KAJ0092985.1"/>
    </source>
</evidence>
<organism evidence="1 2">
    <name type="scientific">Pistacia atlantica</name>
    <dbReference type="NCBI Taxonomy" id="434234"/>
    <lineage>
        <taxon>Eukaryota</taxon>
        <taxon>Viridiplantae</taxon>
        <taxon>Streptophyta</taxon>
        <taxon>Embryophyta</taxon>
        <taxon>Tracheophyta</taxon>
        <taxon>Spermatophyta</taxon>
        <taxon>Magnoliopsida</taxon>
        <taxon>eudicotyledons</taxon>
        <taxon>Gunneridae</taxon>
        <taxon>Pentapetalae</taxon>
        <taxon>rosids</taxon>
        <taxon>malvids</taxon>
        <taxon>Sapindales</taxon>
        <taxon>Anacardiaceae</taxon>
        <taxon>Pistacia</taxon>
    </lineage>
</organism>
<reference evidence="2" key="1">
    <citation type="journal article" date="2023" name="G3 (Bethesda)">
        <title>Genome assembly and association tests identify interacting loci associated with vigor, precocity, and sex in interspecific pistachio rootstocks.</title>
        <authorList>
            <person name="Palmer W."/>
            <person name="Jacygrad E."/>
            <person name="Sagayaradj S."/>
            <person name="Cavanaugh K."/>
            <person name="Han R."/>
            <person name="Bertier L."/>
            <person name="Beede B."/>
            <person name="Kafkas S."/>
            <person name="Golino D."/>
            <person name="Preece J."/>
            <person name="Michelmore R."/>
        </authorList>
    </citation>
    <scope>NUCLEOTIDE SEQUENCE [LARGE SCALE GENOMIC DNA]</scope>
</reference>